<feature type="compositionally biased region" description="Pro residues" evidence="1">
    <location>
        <begin position="147"/>
        <end position="157"/>
    </location>
</feature>
<evidence type="ECO:0008006" key="5">
    <source>
        <dbReference type="Google" id="ProtNLM"/>
    </source>
</evidence>
<proteinExistence type="predicted"/>
<comment type="caution">
    <text evidence="3">The sequence shown here is derived from an EMBL/GenBank/DDBJ whole genome shotgun (WGS) entry which is preliminary data.</text>
</comment>
<dbReference type="RefSeq" id="WP_111836840.1">
    <property type="nucleotide sequence ID" value="NZ_UAPQ01000008.1"/>
</dbReference>
<keyword evidence="4" id="KW-1185">Reference proteome</keyword>
<feature type="transmembrane region" description="Helical" evidence="2">
    <location>
        <begin position="41"/>
        <end position="64"/>
    </location>
</feature>
<sequence>MTAQAARARSASRAMPRLAPQPRPNLSVVRGLNQVRFKLPILGMVVALLLSTLILILVLTALMARTAGELQRTRELVSEVREASVVLQSQLDQRSSSAELSTRAQKLGMVPAGAPGVVNLRDGSLAAGKPAAVPTPAASAATGANAAPPPVAAPPAAAPEAASPQAAAEPAPGAAPQPAAAPEAESPQAAAEPAPDATKQAP</sequence>
<organism evidence="3 4">
    <name type="scientific">Actinomyces bovis</name>
    <dbReference type="NCBI Taxonomy" id="1658"/>
    <lineage>
        <taxon>Bacteria</taxon>
        <taxon>Bacillati</taxon>
        <taxon>Actinomycetota</taxon>
        <taxon>Actinomycetes</taxon>
        <taxon>Actinomycetales</taxon>
        <taxon>Actinomycetaceae</taxon>
        <taxon>Actinomyces</taxon>
    </lineage>
</organism>
<evidence type="ECO:0000313" key="3">
    <source>
        <dbReference type="EMBL" id="SPT53925.1"/>
    </source>
</evidence>
<feature type="region of interest" description="Disordered" evidence="1">
    <location>
        <begin position="128"/>
        <end position="202"/>
    </location>
</feature>
<protein>
    <recommendedName>
        <fullName evidence="5">Cell division protein FtsL</fullName>
    </recommendedName>
</protein>
<evidence type="ECO:0000256" key="2">
    <source>
        <dbReference type="SAM" id="Phobius"/>
    </source>
</evidence>
<name>A0ABY1VP77_9ACTO</name>
<feature type="compositionally biased region" description="Low complexity" evidence="1">
    <location>
        <begin position="130"/>
        <end position="146"/>
    </location>
</feature>
<feature type="region of interest" description="Disordered" evidence="1">
    <location>
        <begin position="1"/>
        <end position="23"/>
    </location>
</feature>
<keyword evidence="2" id="KW-1133">Transmembrane helix</keyword>
<evidence type="ECO:0000256" key="1">
    <source>
        <dbReference type="SAM" id="MobiDB-lite"/>
    </source>
</evidence>
<feature type="compositionally biased region" description="Low complexity" evidence="1">
    <location>
        <begin position="158"/>
        <end position="195"/>
    </location>
</feature>
<gene>
    <name evidence="3" type="ORF">NCTC11535_01617</name>
</gene>
<dbReference type="EMBL" id="UAPQ01000008">
    <property type="protein sequence ID" value="SPT53925.1"/>
    <property type="molecule type" value="Genomic_DNA"/>
</dbReference>
<feature type="compositionally biased region" description="Low complexity" evidence="1">
    <location>
        <begin position="1"/>
        <end position="14"/>
    </location>
</feature>
<dbReference type="Proteomes" id="UP000250006">
    <property type="component" value="Unassembled WGS sequence"/>
</dbReference>
<keyword evidence="2" id="KW-0472">Membrane</keyword>
<reference evidence="3 4" key="1">
    <citation type="submission" date="2018-06" db="EMBL/GenBank/DDBJ databases">
        <authorList>
            <consortium name="Pathogen Informatics"/>
            <person name="Doyle S."/>
        </authorList>
    </citation>
    <scope>NUCLEOTIDE SEQUENCE [LARGE SCALE GENOMIC DNA]</scope>
    <source>
        <strain evidence="3 4">NCTC11535</strain>
    </source>
</reference>
<keyword evidence="2" id="KW-0812">Transmembrane</keyword>
<evidence type="ECO:0000313" key="4">
    <source>
        <dbReference type="Proteomes" id="UP000250006"/>
    </source>
</evidence>
<accession>A0ABY1VP77</accession>